<reference evidence="3" key="1">
    <citation type="submission" date="2023-11" db="EMBL/GenBank/DDBJ databases">
        <authorList>
            <person name="Alioto T."/>
            <person name="Alioto T."/>
            <person name="Gomez Garrido J."/>
        </authorList>
    </citation>
    <scope>NUCLEOTIDE SEQUENCE</scope>
</reference>
<dbReference type="SUPFAM" id="SSF48371">
    <property type="entry name" value="ARM repeat"/>
    <property type="match status" value="1"/>
</dbReference>
<evidence type="ECO:0000313" key="3">
    <source>
        <dbReference type="EMBL" id="CAK4021444.1"/>
    </source>
</evidence>
<dbReference type="InterPro" id="IPR050164">
    <property type="entry name" value="Peptidase_C19"/>
</dbReference>
<gene>
    <name evidence="3" type="ORF">LECACI_7A004780</name>
</gene>
<protein>
    <submittedName>
        <fullName evidence="3">Ubiquitin carboxyl-terminal hydrolase 13</fullName>
    </submittedName>
</protein>
<feature type="region of interest" description="Disordered" evidence="1">
    <location>
        <begin position="1834"/>
        <end position="1856"/>
    </location>
</feature>
<dbReference type="InterPro" id="IPR016024">
    <property type="entry name" value="ARM-type_fold"/>
</dbReference>
<dbReference type="EMBL" id="CAVMBE010000027">
    <property type="protein sequence ID" value="CAK4021444.1"/>
    <property type="molecule type" value="Genomic_DNA"/>
</dbReference>
<feature type="compositionally biased region" description="Gly residues" evidence="1">
    <location>
        <begin position="2342"/>
        <end position="2353"/>
    </location>
</feature>
<accession>A0AAI8YZE4</accession>
<dbReference type="GO" id="GO:0005829">
    <property type="term" value="C:cytosol"/>
    <property type="evidence" value="ECO:0007669"/>
    <property type="project" value="TreeGrafter"/>
</dbReference>
<dbReference type="PROSITE" id="PS00973">
    <property type="entry name" value="USP_2"/>
    <property type="match status" value="1"/>
</dbReference>
<sequence>MTSANTDSWARDHVADANPDLPRKRERLSEEKDDASPLATDDSVLVEALPLEDDGAGNSYHNAIQLHDESAMEAFSADFDLEPGCNVIPVKQLHHLIDCLRQGVPLQPNHMDNFCRWLQSHLVLTREMQDRWHYAYLDDEREFFARLAVFGRDFLAYAGDLFDYKQMQQYGVDYLGQSLYGLWPAIGELAIRILRFLPGVVDGMFARRDSGQAPKTRQQLDDICYVEILAKTMTLNKAASMDFFRNHFSYKPKGHAIKLKEEFQRDPSLIAVLLELLQKLVQNHREISNSWDGIDAILRILHSLDLLRIEDLHVVIGVIHHNIMPLICEKHPRALPEGFHDFIIHMAGIVVEKLSLNSDDQAAAALYARYITSDHDALLSELAEDEPIAAKLQHICEGDKDLLAQLLTTAWSLQSLKSFIYSDIMDVRTCGIMSLGKTFVQLHKLHSSSPEQFEHPVLQYVARFVRLNEVTKYIFGPNSHASLVHHSGNIIGFLAATKAYTHLETDIIWHACTSSVEVEFAKASLAVLSEICRYMDLDQLLYVANKYVDTPPSKLGNDAVDSLSELFAKVQLKNDSSLDQGHRLATAFISINVMMKADEAESNGSLSRLRETAKQELRRFTNPAYNAHDRVEIYLRCAPHIVKSSGQASTAVDIIVLFLQGTVSKREAEHLLEALPVQGAIDEMGRFLESCRAGASSSGIAQIAAIELRLELIVRLLSLPIVDLSAEDLSRFFKYAVGDEALNNEARDRAWRLLMHMLDTNESEDVASDMLERFLAKEIAGLPLDFVTPELIKICGIHLQNHLLCSESPADYSSALHTPIWQKLVLAAESADNLLVRQQAAQMICQVLFGNTNQQQKGTSATRCHAEFARQQIDRIREEFQKTTDSGTGSICQKLGLLDAVLSQSRTFVESSAVDLQANINLASEPADVTSKYTLQIHGTGQTQPKTLVLRAKGSNKLSELASMLPNATGAAENRVLFRGKEFELKVDGETTLADLGIPEEAIIPICPRHTSDSDLGLVLTSPGAVEHEVLEQYSELEKLLDGPDDVACQAYMFLTKVRPPIQTRRHVAARQTPVLELCPLDKPWRCAFTFHVLKTNLKDYARIGVADEAFILQGLRLHLAVITDSERPVQPDVMIWALDCMLEFLLEKPQTSSIAHPIEDPTRYASRMVELVLFAVELSPSSNGGHQRFNLASLAFRALLQAFRRQSSVWLSFSNDPNATQIIKQSMFHAEPGFAQLAVETISTSCRDEDSGPEVADFFMKALLEILPQARDRADRAKPYFDLVTQVLLSNGTLRVDEARVRDITDTLVNSLWTYNHIESVDLPIADTVMAGLLRLLTETVNVLKSFKRPLELDHLAAKLFTTLLFPPYRELSSHPLVHQTSRKLALDLVKATCEGLEEFNELLDGTLHALQDASDDPSSQYPGRATWLRPAVSCSGLPNLGMTCYMNSLLQQLFANVQFRKFLFEVPIVNSQEQALLYQVQLLYANMQSSYSQVQTGDLARVLNIQTDSQEDVHGFYEDFLTRLESEMPDATWKAKLAKFFTGKLISQIKGECGHVSPSSEPFVDLPVNVKNKACLPESLDELVQGEPMEGANKYKCLGCDTADGGRLVNAMRRACPDEMPDNLTFCLKRFTFEAMFGMEGKVNDRFEFPQNIDMSRYQRVHLENPTAPVEEDIFELVGVIVHQGTLNLGHYWSYTLLRNTARPDLRTWVKLEDKNVTLVDGGVVAVQQECFGGQSANGQERADNAYVLFYQRQSSLEEQIALPEQVFDPETGLLLPPKVPIDPILGESIHTNNAWAQRIAHLFDEDFALLIEWLLSKYVKSDIASPVDSVLEAPDEDNSTMVESPRDSNTGEELGRRISEAVMTYVKRVAVCNSHPVGRMKRCITALEPLMQRPDHHSLYLLEQIADDPKWYTGLIKHENRMVRNWINNLIAKCSVRLREHDPTAHDDVFTKLRETHSSWITKDKDQPLFDWSSYLKLVSDFAGFGRVETASILEEYYWNWVFEMLAVPFDPEIRKRHIGVFDHMKHNSGNVAALYQFIYNILNGYVDFSSYDRSLRDTEPRRFSEMGVLLRQREFQDLVKPSDDVQVAWLLRAAKLADKGQDWRESAPGKVLGLLVSNKADEALRYSITASLIKHIDTEEESLNTLLHLVIHFYANFEQPDARGQAVFKALVKVVHMWDSYELDFLATVQEVYRYAPCTVLATQDEWLVKLLNHNKVHAVRQATAKWLVEEVYGREVPLSERPNLDRTRVNIARKLAPMLVLHLTNAQQEYRPRARFQPMIDVVLQMGKYMSALQETDDLEVGRALQLEIDESHSATDEIEALETDILEDWSEDAGLPGTGVQEGGGQVGLDEDEELSSDEEWASDDSVIETVPR</sequence>
<proteinExistence type="predicted"/>
<dbReference type="PANTHER" id="PTHR24006:SF827">
    <property type="entry name" value="UBIQUITIN CARBOXYL-TERMINAL HYDROLASE 34"/>
    <property type="match status" value="1"/>
</dbReference>
<dbReference type="Gene3D" id="3.90.70.10">
    <property type="entry name" value="Cysteine proteinases"/>
    <property type="match status" value="1"/>
</dbReference>
<dbReference type="InterPro" id="IPR038765">
    <property type="entry name" value="Papain-like_cys_pep_sf"/>
</dbReference>
<dbReference type="GO" id="GO:0016579">
    <property type="term" value="P:protein deubiquitination"/>
    <property type="evidence" value="ECO:0007669"/>
    <property type="project" value="InterPro"/>
</dbReference>
<name>A0AAI8YZE4_9PEZI</name>
<dbReference type="SUPFAM" id="SSF54001">
    <property type="entry name" value="Cysteine proteinases"/>
    <property type="match status" value="1"/>
</dbReference>
<dbReference type="GO" id="GO:0005634">
    <property type="term" value="C:nucleus"/>
    <property type="evidence" value="ECO:0007669"/>
    <property type="project" value="TreeGrafter"/>
</dbReference>
<dbReference type="InterPro" id="IPR018200">
    <property type="entry name" value="USP_CS"/>
</dbReference>
<feature type="region of interest" description="Disordered" evidence="1">
    <location>
        <begin position="2334"/>
        <end position="2379"/>
    </location>
</feature>
<evidence type="ECO:0000313" key="4">
    <source>
        <dbReference type="Proteomes" id="UP001296104"/>
    </source>
</evidence>
<comment type="caution">
    <text evidence="3">The sequence shown here is derived from an EMBL/GenBank/DDBJ whole genome shotgun (WGS) entry which is preliminary data.</text>
</comment>
<feature type="compositionally biased region" description="Basic and acidic residues" evidence="1">
    <location>
        <begin position="9"/>
        <end position="30"/>
    </location>
</feature>
<dbReference type="GO" id="GO:0004843">
    <property type="term" value="F:cysteine-type deubiquitinase activity"/>
    <property type="evidence" value="ECO:0007669"/>
    <property type="project" value="InterPro"/>
</dbReference>
<feature type="compositionally biased region" description="Acidic residues" evidence="1">
    <location>
        <begin position="2355"/>
        <end position="2373"/>
    </location>
</feature>
<dbReference type="InterPro" id="IPR028889">
    <property type="entry name" value="USP"/>
</dbReference>
<dbReference type="InterPro" id="IPR001394">
    <property type="entry name" value="Peptidase_C19_UCH"/>
</dbReference>
<keyword evidence="4" id="KW-1185">Reference proteome</keyword>
<feature type="domain" description="USP" evidence="2">
    <location>
        <begin position="1437"/>
        <end position="1756"/>
    </location>
</feature>
<dbReference type="Pfam" id="PF00443">
    <property type="entry name" value="UCH"/>
    <property type="match status" value="1"/>
</dbReference>
<keyword evidence="3" id="KW-0378">Hydrolase</keyword>
<evidence type="ECO:0000259" key="2">
    <source>
        <dbReference type="PROSITE" id="PS50235"/>
    </source>
</evidence>
<dbReference type="PANTHER" id="PTHR24006">
    <property type="entry name" value="UBIQUITIN CARBOXYL-TERMINAL HYDROLASE"/>
    <property type="match status" value="1"/>
</dbReference>
<dbReference type="PROSITE" id="PS00972">
    <property type="entry name" value="USP_1"/>
    <property type="match status" value="1"/>
</dbReference>
<organism evidence="3 4">
    <name type="scientific">Lecanosticta acicola</name>
    <dbReference type="NCBI Taxonomy" id="111012"/>
    <lineage>
        <taxon>Eukaryota</taxon>
        <taxon>Fungi</taxon>
        <taxon>Dikarya</taxon>
        <taxon>Ascomycota</taxon>
        <taxon>Pezizomycotina</taxon>
        <taxon>Dothideomycetes</taxon>
        <taxon>Dothideomycetidae</taxon>
        <taxon>Mycosphaerellales</taxon>
        <taxon>Mycosphaerellaceae</taxon>
        <taxon>Lecanosticta</taxon>
    </lineage>
</organism>
<dbReference type="PROSITE" id="PS50235">
    <property type="entry name" value="USP_3"/>
    <property type="match status" value="1"/>
</dbReference>
<evidence type="ECO:0000256" key="1">
    <source>
        <dbReference type="SAM" id="MobiDB-lite"/>
    </source>
</evidence>
<feature type="region of interest" description="Disordered" evidence="1">
    <location>
        <begin position="1"/>
        <end position="42"/>
    </location>
</feature>
<dbReference type="Proteomes" id="UP001296104">
    <property type="component" value="Unassembled WGS sequence"/>
</dbReference>